<evidence type="ECO:0000313" key="1">
    <source>
        <dbReference type="EMBL" id="KEZ42058.1"/>
    </source>
</evidence>
<dbReference type="AlphaFoldDB" id="A0A084G3Z6"/>
<comment type="caution">
    <text evidence="1">The sequence shown here is derived from an EMBL/GenBank/DDBJ whole genome shotgun (WGS) entry which is preliminary data.</text>
</comment>
<dbReference type="EMBL" id="JOWA01000103">
    <property type="protein sequence ID" value="KEZ42058.1"/>
    <property type="molecule type" value="Genomic_DNA"/>
</dbReference>
<dbReference type="OMA" id="ECGLFRQ"/>
<gene>
    <name evidence="1" type="ORF">SAPIO_CDS6475</name>
</gene>
<sequence length="148" mass="15953">MCGHEITPKPRGGALAALIRPMQHEGLAVQGDLVFHCPGSPKSMTATHMRLTPSGDIASHDYCQNYIVVIHEMGDLSRDVGECGHFCEFPLQQPSLGTTAPEIDIALSRPVALEVSNEGIIGRRVSLYSTSTLSDRRLVAEGIIGFNI</sequence>
<keyword evidence="2" id="KW-1185">Reference proteome</keyword>
<dbReference type="GeneID" id="27725547"/>
<accession>A0A084G3Z6</accession>
<dbReference type="Proteomes" id="UP000028545">
    <property type="component" value="Unassembled WGS sequence"/>
</dbReference>
<protein>
    <submittedName>
        <fullName evidence="1">Uncharacterized protein</fullName>
    </submittedName>
</protein>
<proteinExistence type="predicted"/>
<evidence type="ECO:0000313" key="2">
    <source>
        <dbReference type="Proteomes" id="UP000028545"/>
    </source>
</evidence>
<dbReference type="HOGENOM" id="CLU_118191_0_0_1"/>
<name>A0A084G3Z6_PSEDA</name>
<organism evidence="1 2">
    <name type="scientific">Pseudallescheria apiosperma</name>
    <name type="common">Scedosporium apiospermum</name>
    <dbReference type="NCBI Taxonomy" id="563466"/>
    <lineage>
        <taxon>Eukaryota</taxon>
        <taxon>Fungi</taxon>
        <taxon>Dikarya</taxon>
        <taxon>Ascomycota</taxon>
        <taxon>Pezizomycotina</taxon>
        <taxon>Sordariomycetes</taxon>
        <taxon>Hypocreomycetidae</taxon>
        <taxon>Microascales</taxon>
        <taxon>Microascaceae</taxon>
        <taxon>Scedosporium</taxon>
    </lineage>
</organism>
<reference evidence="1 2" key="1">
    <citation type="journal article" date="2014" name="Genome Announc.">
        <title>Draft genome sequence of the pathogenic fungus Scedosporium apiospermum.</title>
        <authorList>
            <person name="Vandeputte P."/>
            <person name="Ghamrawi S."/>
            <person name="Rechenmann M."/>
            <person name="Iltis A."/>
            <person name="Giraud S."/>
            <person name="Fleury M."/>
            <person name="Thornton C."/>
            <person name="Delhaes L."/>
            <person name="Meyer W."/>
            <person name="Papon N."/>
            <person name="Bouchara J.P."/>
        </authorList>
    </citation>
    <scope>NUCLEOTIDE SEQUENCE [LARGE SCALE GENOMIC DNA]</scope>
    <source>
        <strain evidence="1 2">IHEM 14462</strain>
    </source>
</reference>
<dbReference type="OrthoDB" id="4158189at2759"/>
<dbReference type="RefSeq" id="XP_016641857.1">
    <property type="nucleotide sequence ID" value="XM_016788566.1"/>
</dbReference>
<dbReference type="KEGG" id="sapo:SAPIO_CDS6475"/>
<dbReference type="VEuPathDB" id="FungiDB:SAPIO_CDS6475"/>